<feature type="transmembrane region" description="Helical" evidence="1">
    <location>
        <begin position="29"/>
        <end position="51"/>
    </location>
</feature>
<dbReference type="OrthoDB" id="5846299at2759"/>
<gene>
    <name evidence="2" type="ORF">BOKJ2_LOCUS4067</name>
</gene>
<keyword evidence="3" id="KW-1185">Reference proteome</keyword>
<name>A0A811K803_9BILA</name>
<comment type="caution">
    <text evidence="2">The sequence shown here is derived from an EMBL/GenBank/DDBJ whole genome shotgun (WGS) entry which is preliminary data.</text>
</comment>
<keyword evidence="1" id="KW-0812">Transmembrane</keyword>
<dbReference type="EMBL" id="CAJFCW020000002">
    <property type="protein sequence ID" value="CAG9095198.1"/>
    <property type="molecule type" value="Genomic_DNA"/>
</dbReference>
<sequence>MFVCIPLQRTALINSYRALGQHNTTHTMVALSVVVLQLITALLLVVDGYIIDRWSTLEDPSRLYPLSDTDYIRFPVRRSVDESYSSQGYAKKSQNLSYKALKKFTGAGSRNCFFTPIQCMIQHDMSKYKKLVDGNKVMQN</sequence>
<keyword evidence="1" id="KW-1133">Transmembrane helix</keyword>
<organism evidence="2 3">
    <name type="scientific">Bursaphelenchus okinawaensis</name>
    <dbReference type="NCBI Taxonomy" id="465554"/>
    <lineage>
        <taxon>Eukaryota</taxon>
        <taxon>Metazoa</taxon>
        <taxon>Ecdysozoa</taxon>
        <taxon>Nematoda</taxon>
        <taxon>Chromadorea</taxon>
        <taxon>Rhabditida</taxon>
        <taxon>Tylenchina</taxon>
        <taxon>Tylenchomorpha</taxon>
        <taxon>Aphelenchoidea</taxon>
        <taxon>Aphelenchoididae</taxon>
        <taxon>Bursaphelenchus</taxon>
    </lineage>
</organism>
<evidence type="ECO:0000313" key="3">
    <source>
        <dbReference type="Proteomes" id="UP000614601"/>
    </source>
</evidence>
<keyword evidence="1" id="KW-0472">Membrane</keyword>
<accession>A0A811K803</accession>
<evidence type="ECO:0000313" key="2">
    <source>
        <dbReference type="EMBL" id="CAD5212167.1"/>
    </source>
</evidence>
<dbReference type="AlphaFoldDB" id="A0A811K803"/>
<reference evidence="2" key="1">
    <citation type="submission" date="2020-09" db="EMBL/GenBank/DDBJ databases">
        <authorList>
            <person name="Kikuchi T."/>
        </authorList>
    </citation>
    <scope>NUCLEOTIDE SEQUENCE</scope>
    <source>
        <strain evidence="2">SH1</strain>
    </source>
</reference>
<protein>
    <submittedName>
        <fullName evidence="2">Uncharacterized protein</fullName>
    </submittedName>
</protein>
<dbReference type="EMBL" id="CAJFDH010000002">
    <property type="protein sequence ID" value="CAD5212167.1"/>
    <property type="molecule type" value="Genomic_DNA"/>
</dbReference>
<evidence type="ECO:0000256" key="1">
    <source>
        <dbReference type="SAM" id="Phobius"/>
    </source>
</evidence>
<dbReference type="Proteomes" id="UP000783686">
    <property type="component" value="Unassembled WGS sequence"/>
</dbReference>
<dbReference type="Proteomes" id="UP000614601">
    <property type="component" value="Unassembled WGS sequence"/>
</dbReference>
<proteinExistence type="predicted"/>